<keyword evidence="3" id="KW-1185">Reference proteome</keyword>
<accession>A0ABQ1C4Y4</accession>
<dbReference type="EMBL" id="BLKX01000001">
    <property type="protein sequence ID" value="GFG79497.1"/>
    <property type="molecule type" value="Genomic_DNA"/>
</dbReference>
<name>A0ABQ1C4Y4_9MYCO</name>
<feature type="signal peptide" evidence="1">
    <location>
        <begin position="1"/>
        <end position="19"/>
    </location>
</feature>
<keyword evidence="1" id="KW-0732">Signal</keyword>
<evidence type="ECO:0000313" key="2">
    <source>
        <dbReference type="EMBL" id="GFG79497.1"/>
    </source>
</evidence>
<dbReference type="Proteomes" id="UP000465240">
    <property type="component" value="Unassembled WGS sequence"/>
</dbReference>
<evidence type="ECO:0000256" key="1">
    <source>
        <dbReference type="SAM" id="SignalP"/>
    </source>
</evidence>
<organism evidence="2 3">
    <name type="scientific">Mycobacterium paragordonae</name>
    <dbReference type="NCBI Taxonomy" id="1389713"/>
    <lineage>
        <taxon>Bacteria</taxon>
        <taxon>Bacillati</taxon>
        <taxon>Actinomycetota</taxon>
        <taxon>Actinomycetes</taxon>
        <taxon>Mycobacteriales</taxon>
        <taxon>Mycobacteriaceae</taxon>
        <taxon>Mycobacterium</taxon>
    </lineage>
</organism>
<evidence type="ECO:0008006" key="4">
    <source>
        <dbReference type="Google" id="ProtNLM"/>
    </source>
</evidence>
<sequence length="73" mass="7557">MSSTFWLLLAFTADVVVVAAGVCAGAVSVHATSASEDSNGSATDRKIVRMPWDRVVGDTAMESTVGAQQPSDQ</sequence>
<protein>
    <recommendedName>
        <fullName evidence="4">Secreted protein</fullName>
    </recommendedName>
</protein>
<gene>
    <name evidence="2" type="ORF">MPRG_27730</name>
</gene>
<reference evidence="2 3" key="1">
    <citation type="journal article" date="2019" name="Emerg. Microbes Infect.">
        <title>Comprehensive subspecies identification of 175 nontuberculous mycobacteria species based on 7547 genomic profiles.</title>
        <authorList>
            <person name="Matsumoto Y."/>
            <person name="Kinjo T."/>
            <person name="Motooka D."/>
            <person name="Nabeya D."/>
            <person name="Jung N."/>
            <person name="Uechi K."/>
            <person name="Horii T."/>
            <person name="Iida T."/>
            <person name="Fujita J."/>
            <person name="Nakamura S."/>
        </authorList>
    </citation>
    <scope>NUCLEOTIDE SEQUENCE [LARGE SCALE GENOMIC DNA]</scope>
    <source>
        <strain evidence="2 3">JCM 18565</strain>
    </source>
</reference>
<evidence type="ECO:0000313" key="3">
    <source>
        <dbReference type="Proteomes" id="UP000465240"/>
    </source>
</evidence>
<proteinExistence type="predicted"/>
<comment type="caution">
    <text evidence="2">The sequence shown here is derived from an EMBL/GenBank/DDBJ whole genome shotgun (WGS) entry which is preliminary data.</text>
</comment>
<feature type="chain" id="PRO_5046970920" description="Secreted protein" evidence="1">
    <location>
        <begin position="20"/>
        <end position="73"/>
    </location>
</feature>